<dbReference type="NCBIfam" id="NF007628">
    <property type="entry name" value="PRK10290.1"/>
    <property type="match status" value="1"/>
</dbReference>
<protein>
    <recommendedName>
        <fullName evidence="2">Superoxide dismutase [Cu-Zn]</fullName>
        <ecNumber evidence="2">1.15.1.1</ecNumber>
    </recommendedName>
</protein>
<gene>
    <name evidence="6" type="ORF">HH212_06655</name>
</gene>
<dbReference type="CDD" id="cd00305">
    <property type="entry name" value="Cu-Zn_Superoxide_Dismutase"/>
    <property type="match status" value="1"/>
</dbReference>
<dbReference type="GO" id="GO:0004784">
    <property type="term" value="F:superoxide dismutase activity"/>
    <property type="evidence" value="ECO:0007669"/>
    <property type="project" value="UniProtKB-EC"/>
</dbReference>
<dbReference type="PROSITE" id="PS00332">
    <property type="entry name" value="SOD_CU_ZN_2"/>
    <property type="match status" value="1"/>
</dbReference>
<comment type="cofactor">
    <cofactor evidence="2">
        <name>Zn(2+)</name>
        <dbReference type="ChEBI" id="CHEBI:29105"/>
    </cofactor>
    <text evidence="2">Binds 1 zinc ion per subunit.</text>
</comment>
<keyword evidence="7" id="KW-1185">Reference proteome</keyword>
<comment type="similarity">
    <text evidence="1 2">Belongs to the Cu-Zn superoxide dismutase family.</text>
</comment>
<dbReference type="InterPro" id="IPR001424">
    <property type="entry name" value="SOD_Cu_Zn_dom"/>
</dbReference>
<dbReference type="EMBL" id="CP051685">
    <property type="protein sequence ID" value="QJD99745.1"/>
    <property type="molecule type" value="Genomic_DNA"/>
</dbReference>
<evidence type="ECO:0000256" key="1">
    <source>
        <dbReference type="ARBA" id="ARBA00010457"/>
    </source>
</evidence>
<dbReference type="SUPFAM" id="SSF49329">
    <property type="entry name" value="Cu,Zn superoxide dismutase-like"/>
    <property type="match status" value="1"/>
</dbReference>
<comment type="function">
    <text evidence="2">Destroys radicals which are normally produced within the cells and which are toxic to biological systems.</text>
</comment>
<keyword evidence="2" id="KW-0479">Metal-binding</keyword>
<dbReference type="Pfam" id="PF00080">
    <property type="entry name" value="Sod_Cu"/>
    <property type="match status" value="1"/>
</dbReference>
<feature type="chain" id="PRO_5031319622" description="Superoxide dismutase [Cu-Zn]" evidence="4">
    <location>
        <begin position="22"/>
        <end position="186"/>
    </location>
</feature>
<name>A0A7Z2VUK9_9BURK</name>
<comment type="cofactor">
    <cofactor evidence="2">
        <name>Cu cation</name>
        <dbReference type="ChEBI" id="CHEBI:23378"/>
    </cofactor>
    <text evidence="2">Binds 1 copper ion per subunit.</text>
</comment>
<accession>A0A7Z2VUK9</accession>
<evidence type="ECO:0000313" key="7">
    <source>
        <dbReference type="Proteomes" id="UP000502415"/>
    </source>
</evidence>
<dbReference type="EC" id="1.15.1.1" evidence="2"/>
<dbReference type="RefSeq" id="WP_169434696.1">
    <property type="nucleotide sequence ID" value="NZ_CP051685.1"/>
</dbReference>
<evidence type="ECO:0000259" key="5">
    <source>
        <dbReference type="Pfam" id="PF00080"/>
    </source>
</evidence>
<dbReference type="AlphaFoldDB" id="A0A7Z2VUK9"/>
<dbReference type="InterPro" id="IPR018152">
    <property type="entry name" value="SOD_Cu/Zn_BS"/>
</dbReference>
<reference evidence="6 7" key="1">
    <citation type="submission" date="2020-04" db="EMBL/GenBank/DDBJ databases">
        <title>Genome sequencing of novel species.</title>
        <authorList>
            <person name="Heo J."/>
            <person name="Kim S.-J."/>
            <person name="Kim J.-S."/>
            <person name="Hong S.-B."/>
            <person name="Kwon S.-W."/>
        </authorList>
    </citation>
    <scope>NUCLEOTIDE SEQUENCE [LARGE SCALE GENOMIC DNA]</scope>
    <source>
        <strain evidence="6 7">GN2-R2</strain>
    </source>
</reference>
<keyword evidence="4" id="KW-0732">Signal</keyword>
<dbReference type="Proteomes" id="UP000502415">
    <property type="component" value="Chromosome"/>
</dbReference>
<comment type="catalytic activity">
    <reaction evidence="2">
        <text>2 superoxide + 2 H(+) = H2O2 + O2</text>
        <dbReference type="Rhea" id="RHEA:20696"/>
        <dbReference type="ChEBI" id="CHEBI:15378"/>
        <dbReference type="ChEBI" id="CHEBI:15379"/>
        <dbReference type="ChEBI" id="CHEBI:16240"/>
        <dbReference type="ChEBI" id="CHEBI:18421"/>
        <dbReference type="EC" id="1.15.1.1"/>
    </reaction>
</comment>
<keyword evidence="2" id="KW-0560">Oxidoreductase</keyword>
<dbReference type="GO" id="GO:0005507">
    <property type="term" value="F:copper ion binding"/>
    <property type="evidence" value="ECO:0007669"/>
    <property type="project" value="InterPro"/>
</dbReference>
<keyword evidence="2" id="KW-0862">Zinc</keyword>
<dbReference type="InterPro" id="IPR024134">
    <property type="entry name" value="SOD_Cu/Zn_/chaperone"/>
</dbReference>
<proteinExistence type="inferred from homology"/>
<dbReference type="InterPro" id="IPR036423">
    <property type="entry name" value="SOD-like_Cu/Zn_dom_sf"/>
</dbReference>
<organism evidence="6 7">
    <name type="scientific">Massilia forsythiae</name>
    <dbReference type="NCBI Taxonomy" id="2728020"/>
    <lineage>
        <taxon>Bacteria</taxon>
        <taxon>Pseudomonadati</taxon>
        <taxon>Pseudomonadota</taxon>
        <taxon>Betaproteobacteria</taxon>
        <taxon>Burkholderiales</taxon>
        <taxon>Oxalobacteraceae</taxon>
        <taxon>Telluria group</taxon>
        <taxon>Massilia</taxon>
    </lineage>
</organism>
<dbReference type="Gene3D" id="2.60.40.200">
    <property type="entry name" value="Superoxide dismutase, copper/zinc binding domain"/>
    <property type="match status" value="1"/>
</dbReference>
<keyword evidence="2" id="KW-0186">Copper</keyword>
<dbReference type="PANTHER" id="PTHR10003">
    <property type="entry name" value="SUPEROXIDE DISMUTASE CU-ZN -RELATED"/>
    <property type="match status" value="1"/>
</dbReference>
<evidence type="ECO:0000256" key="3">
    <source>
        <dbReference type="SAM" id="MobiDB-lite"/>
    </source>
</evidence>
<evidence type="ECO:0000256" key="2">
    <source>
        <dbReference type="RuleBase" id="RU000393"/>
    </source>
</evidence>
<evidence type="ECO:0000256" key="4">
    <source>
        <dbReference type="SAM" id="SignalP"/>
    </source>
</evidence>
<feature type="signal peptide" evidence="4">
    <location>
        <begin position="1"/>
        <end position="21"/>
    </location>
</feature>
<sequence length="186" mass="18540">MKLRTTAALLACICATAGASAQTATQSTTPSTDKLQAPMTLVDAKGTGKMIGTVTITESKTGLVFTPSLRDLPPGPHGFHVHETGNCGANEKDGKPVAAGAAGGHYDPQATKHHGSPTGDGHLGDLPPLMVAENGGAGTAVTAPRMTKLADVKGKALMVHAGGDNFSDKPAPLGGGGARIACGIIQ</sequence>
<feature type="region of interest" description="Disordered" evidence="3">
    <location>
        <begin position="99"/>
        <end position="122"/>
    </location>
</feature>
<dbReference type="KEGG" id="mfy:HH212_06655"/>
<feature type="domain" description="Superoxide dismutase copper/zinc binding" evidence="5">
    <location>
        <begin position="51"/>
        <end position="185"/>
    </location>
</feature>
<evidence type="ECO:0000313" key="6">
    <source>
        <dbReference type="EMBL" id="QJD99745.1"/>
    </source>
</evidence>